<reference evidence="3" key="1">
    <citation type="journal article" date="2019" name="Int. J. Syst. Evol. Microbiol.">
        <title>The Global Catalogue of Microorganisms (GCM) 10K type strain sequencing project: providing services to taxonomists for standard genome sequencing and annotation.</title>
        <authorList>
            <consortium name="The Broad Institute Genomics Platform"/>
            <consortium name="The Broad Institute Genome Sequencing Center for Infectious Disease"/>
            <person name="Wu L."/>
            <person name="Ma J."/>
        </authorList>
    </citation>
    <scope>NUCLEOTIDE SEQUENCE [LARGE SCALE GENOMIC DNA]</scope>
    <source>
        <strain evidence="3">JCM 6833</strain>
    </source>
</reference>
<dbReference type="InterPro" id="IPR001466">
    <property type="entry name" value="Beta-lactam-related"/>
</dbReference>
<sequence>MTPYSTGDQEIPLENNDWKTLGGGIDSNVYDLARFGDRLAAGGVLTRTSLTTMWTKPDTLSAYAYGWDTGIHTDAKSRDHRVVAKGGSQSGVLSHLRVYPDAGITIAVLMNDRSQESGKPLQNPTTLTRDIGALMLNALP</sequence>
<accession>A0ABP6CSS6</accession>
<dbReference type="Proteomes" id="UP001501509">
    <property type="component" value="Unassembled WGS sequence"/>
</dbReference>
<evidence type="ECO:0000313" key="2">
    <source>
        <dbReference type="EMBL" id="GAA2625582.1"/>
    </source>
</evidence>
<comment type="caution">
    <text evidence="2">The sequence shown here is derived from an EMBL/GenBank/DDBJ whole genome shotgun (WGS) entry which is preliminary data.</text>
</comment>
<feature type="domain" description="Beta-lactamase-related" evidence="1">
    <location>
        <begin position="13"/>
        <end position="116"/>
    </location>
</feature>
<dbReference type="InterPro" id="IPR012338">
    <property type="entry name" value="Beta-lactam/transpept-like"/>
</dbReference>
<name>A0ABP6CSS6_9ACTN</name>
<dbReference type="Gene3D" id="3.40.710.10">
    <property type="entry name" value="DD-peptidase/beta-lactamase superfamily"/>
    <property type="match status" value="1"/>
</dbReference>
<gene>
    <name evidence="2" type="ORF">GCM10010411_72890</name>
</gene>
<proteinExistence type="predicted"/>
<dbReference type="SUPFAM" id="SSF56601">
    <property type="entry name" value="beta-lactamase/transpeptidase-like"/>
    <property type="match status" value="1"/>
</dbReference>
<evidence type="ECO:0000259" key="1">
    <source>
        <dbReference type="Pfam" id="PF00144"/>
    </source>
</evidence>
<organism evidence="2 3">
    <name type="scientific">Actinomadura fulvescens</name>
    <dbReference type="NCBI Taxonomy" id="46160"/>
    <lineage>
        <taxon>Bacteria</taxon>
        <taxon>Bacillati</taxon>
        <taxon>Actinomycetota</taxon>
        <taxon>Actinomycetes</taxon>
        <taxon>Streptosporangiales</taxon>
        <taxon>Thermomonosporaceae</taxon>
        <taxon>Actinomadura</taxon>
    </lineage>
</organism>
<dbReference type="EMBL" id="BAAATD010000012">
    <property type="protein sequence ID" value="GAA2625582.1"/>
    <property type="molecule type" value="Genomic_DNA"/>
</dbReference>
<protein>
    <recommendedName>
        <fullName evidence="1">Beta-lactamase-related domain-containing protein</fullName>
    </recommendedName>
</protein>
<keyword evidence="3" id="KW-1185">Reference proteome</keyword>
<evidence type="ECO:0000313" key="3">
    <source>
        <dbReference type="Proteomes" id="UP001501509"/>
    </source>
</evidence>
<dbReference type="Pfam" id="PF00144">
    <property type="entry name" value="Beta-lactamase"/>
    <property type="match status" value="1"/>
</dbReference>